<dbReference type="STRING" id="1332264.BW730_10470"/>
<organism evidence="4 5">
    <name type="scientific">Tessaracoccus aquimaris</name>
    <dbReference type="NCBI Taxonomy" id="1332264"/>
    <lineage>
        <taxon>Bacteria</taxon>
        <taxon>Bacillati</taxon>
        <taxon>Actinomycetota</taxon>
        <taxon>Actinomycetes</taxon>
        <taxon>Propionibacteriales</taxon>
        <taxon>Propionibacteriaceae</taxon>
        <taxon>Tessaracoccus</taxon>
    </lineage>
</organism>
<dbReference type="SUPFAM" id="SSF55729">
    <property type="entry name" value="Acyl-CoA N-acyltransferases (Nat)"/>
    <property type="match status" value="1"/>
</dbReference>
<dbReference type="CDD" id="cd04301">
    <property type="entry name" value="NAT_SF"/>
    <property type="match status" value="1"/>
</dbReference>
<evidence type="ECO:0000313" key="5">
    <source>
        <dbReference type="Proteomes" id="UP000188145"/>
    </source>
</evidence>
<dbReference type="PROSITE" id="PS51186">
    <property type="entry name" value="GNAT"/>
    <property type="match status" value="1"/>
</dbReference>
<dbReference type="InterPro" id="IPR016181">
    <property type="entry name" value="Acyl_CoA_acyltransferase"/>
</dbReference>
<keyword evidence="4" id="KW-0808">Transferase</keyword>
<name>A0A1Q2CP13_9ACTN</name>
<dbReference type="KEGG" id="tes:BW730_10470"/>
<dbReference type="GO" id="GO:0016747">
    <property type="term" value="F:acyltransferase activity, transferring groups other than amino-acyl groups"/>
    <property type="evidence" value="ECO:0007669"/>
    <property type="project" value="InterPro"/>
</dbReference>
<keyword evidence="5" id="KW-1185">Reference proteome</keyword>
<dbReference type="Proteomes" id="UP000188145">
    <property type="component" value="Chromosome"/>
</dbReference>
<feature type="region of interest" description="Disordered" evidence="1">
    <location>
        <begin position="1"/>
        <end position="31"/>
    </location>
</feature>
<proteinExistence type="predicted"/>
<feature type="compositionally biased region" description="Polar residues" evidence="1">
    <location>
        <begin position="17"/>
        <end position="31"/>
    </location>
</feature>
<dbReference type="AlphaFoldDB" id="A0A1Q2CP13"/>
<accession>A0A1Q2CP13</accession>
<dbReference type="EMBL" id="CP019606">
    <property type="protein sequence ID" value="AQP47852.1"/>
    <property type="molecule type" value="Genomic_DNA"/>
</dbReference>
<feature type="domain" description="N-acetyltransferase" evidence="2">
    <location>
        <begin position="13"/>
        <end position="147"/>
    </location>
</feature>
<evidence type="ECO:0000313" key="4">
    <source>
        <dbReference type="EMBL" id="AQP47852.1"/>
    </source>
</evidence>
<dbReference type="InterPro" id="IPR031165">
    <property type="entry name" value="GNAT_YJDJ"/>
</dbReference>
<reference evidence="5" key="1">
    <citation type="submission" date="2017-02" db="EMBL/GenBank/DDBJ databases">
        <title>Tessaracoccus aquaemaris sp. nov., isolated from the intestine of a Korean rockfish, Sebastes schlegelii, in a marine aquaculture pond.</title>
        <authorList>
            <person name="Tak E.J."/>
            <person name="Bae J.-W."/>
        </authorList>
    </citation>
    <scope>NUCLEOTIDE SEQUENCE [LARGE SCALE GENOMIC DNA]</scope>
    <source>
        <strain evidence="5">NSG39</strain>
    </source>
</reference>
<gene>
    <name evidence="4" type="ORF">BW730_10470</name>
</gene>
<protein>
    <submittedName>
        <fullName evidence="4">N-acetyltransferase</fullName>
    </submittedName>
</protein>
<sequence length="147" mass="15950">MTDLRVPPHVPSLALNPANQSTSAVSSDQQALMDEMQTTAPAKEPSFSIALDESADLFVATKNGVEFGGVLFAEKNDRVLLLATSILPEFRGQGLAAALTRRVLDMLHAQGKNVTVKCPVFRSFVQHHPEYAGRLDHRPGRDRSADA</sequence>
<dbReference type="Pfam" id="PF14542">
    <property type="entry name" value="Acetyltransf_CG"/>
    <property type="match status" value="1"/>
</dbReference>
<dbReference type="InterPro" id="IPR000182">
    <property type="entry name" value="GNAT_dom"/>
</dbReference>
<dbReference type="PROSITE" id="PS51729">
    <property type="entry name" value="GNAT_YJDJ"/>
    <property type="match status" value="1"/>
</dbReference>
<evidence type="ECO:0000259" key="2">
    <source>
        <dbReference type="PROSITE" id="PS51186"/>
    </source>
</evidence>
<feature type="domain" description="N-acetyltransferase" evidence="3">
    <location>
        <begin position="50"/>
        <end position="136"/>
    </location>
</feature>
<evidence type="ECO:0000256" key="1">
    <source>
        <dbReference type="SAM" id="MobiDB-lite"/>
    </source>
</evidence>
<dbReference type="Gene3D" id="3.40.630.30">
    <property type="match status" value="1"/>
</dbReference>
<evidence type="ECO:0000259" key="3">
    <source>
        <dbReference type="PROSITE" id="PS51729"/>
    </source>
</evidence>